<evidence type="ECO:0000259" key="1">
    <source>
        <dbReference type="Pfam" id="PF03358"/>
    </source>
</evidence>
<evidence type="ECO:0000313" key="3">
    <source>
        <dbReference type="Proteomes" id="UP000036000"/>
    </source>
</evidence>
<dbReference type="KEGG" id="lko:ABN16_01845"/>
<sequence length="197" mass="21807">MTVKIGVILGTTRTKSLGAKLFRYLQKTVSTADVTYTWIDLKDYPLPFYDHEETPLSEPIQGLAAAEQKWLDVLAAQDGYVFLSPEYDHAITGVLKNALDFVGPETAGKPVQIVTYSKYSDGGMLAAMSFVGILQMLKMMVLPSPVLLWNAEPNFQDDGTLVATAPNSDHFAARLESAFDELQHYAQIMKDHPYSAK</sequence>
<dbReference type="AlphaFoldDB" id="A0AAC8UTB0"/>
<name>A0AAC8UTB0_9LACO</name>
<dbReference type="PANTHER" id="PTHR30543:SF21">
    <property type="entry name" value="NAD(P)H-DEPENDENT FMN REDUCTASE LOT6"/>
    <property type="match status" value="1"/>
</dbReference>
<dbReference type="GO" id="GO:0005829">
    <property type="term" value="C:cytosol"/>
    <property type="evidence" value="ECO:0007669"/>
    <property type="project" value="TreeGrafter"/>
</dbReference>
<dbReference type="RefSeq" id="WP_048732448.1">
    <property type="nucleotide sequence ID" value="NZ_CP012033.1"/>
</dbReference>
<feature type="domain" description="NADPH-dependent FMN reductase-like" evidence="1">
    <location>
        <begin position="3"/>
        <end position="149"/>
    </location>
</feature>
<dbReference type="Gene3D" id="3.40.50.360">
    <property type="match status" value="1"/>
</dbReference>
<dbReference type="Pfam" id="PF03358">
    <property type="entry name" value="FMN_red"/>
    <property type="match status" value="1"/>
</dbReference>
<dbReference type="InterPro" id="IPR050712">
    <property type="entry name" value="NAD(P)H-dep_reductase"/>
</dbReference>
<reference evidence="2 3" key="1">
    <citation type="submission" date="2015-07" db="EMBL/GenBank/DDBJ databases">
        <title>Lactobacillus korensis/26-25/ whole genome sequencing.</title>
        <authorList>
            <person name="Kim M.K."/>
            <person name="Im W.-T."/>
            <person name="Srinivasan S."/>
            <person name="Lee J.-J."/>
        </authorList>
    </citation>
    <scope>NUCLEOTIDE SEQUENCE [LARGE SCALE GENOMIC DNA]</scope>
    <source>
        <strain evidence="2 3">26-25</strain>
    </source>
</reference>
<dbReference type="GO" id="GO:0016491">
    <property type="term" value="F:oxidoreductase activity"/>
    <property type="evidence" value="ECO:0007669"/>
    <property type="project" value="InterPro"/>
</dbReference>
<dbReference type="InterPro" id="IPR029039">
    <property type="entry name" value="Flavoprotein-like_sf"/>
</dbReference>
<gene>
    <name evidence="2" type="ORF">ABN16_01845</name>
</gene>
<protein>
    <submittedName>
        <fullName evidence="2">Flavoprotein</fullName>
    </submittedName>
</protein>
<organism evidence="2 3">
    <name type="scientific">Levilactobacillus koreensis</name>
    <dbReference type="NCBI Taxonomy" id="637971"/>
    <lineage>
        <taxon>Bacteria</taxon>
        <taxon>Bacillati</taxon>
        <taxon>Bacillota</taxon>
        <taxon>Bacilli</taxon>
        <taxon>Lactobacillales</taxon>
        <taxon>Lactobacillaceae</taxon>
        <taxon>Levilactobacillus</taxon>
    </lineage>
</organism>
<evidence type="ECO:0000313" key="2">
    <source>
        <dbReference type="EMBL" id="AKP63861.1"/>
    </source>
</evidence>
<dbReference type="EMBL" id="CP012033">
    <property type="protein sequence ID" value="AKP63861.1"/>
    <property type="molecule type" value="Genomic_DNA"/>
</dbReference>
<dbReference type="PANTHER" id="PTHR30543">
    <property type="entry name" value="CHROMATE REDUCTASE"/>
    <property type="match status" value="1"/>
</dbReference>
<accession>A0AAC8UTB0</accession>
<dbReference type="SUPFAM" id="SSF52218">
    <property type="entry name" value="Flavoproteins"/>
    <property type="match status" value="1"/>
</dbReference>
<dbReference type="InterPro" id="IPR005025">
    <property type="entry name" value="FMN_Rdtase-like_dom"/>
</dbReference>
<keyword evidence="3" id="KW-1185">Reference proteome</keyword>
<dbReference type="GO" id="GO:0010181">
    <property type="term" value="F:FMN binding"/>
    <property type="evidence" value="ECO:0007669"/>
    <property type="project" value="TreeGrafter"/>
</dbReference>
<dbReference type="Proteomes" id="UP000036000">
    <property type="component" value="Chromosome"/>
</dbReference>
<proteinExistence type="predicted"/>